<dbReference type="EMBL" id="CM029053">
    <property type="protein sequence ID" value="KAG2552994.1"/>
    <property type="molecule type" value="Genomic_DNA"/>
</dbReference>
<reference evidence="2" key="1">
    <citation type="submission" date="2020-05" db="EMBL/GenBank/DDBJ databases">
        <title>WGS assembly of Panicum virgatum.</title>
        <authorList>
            <person name="Lovell J.T."/>
            <person name="Jenkins J."/>
            <person name="Shu S."/>
            <person name="Juenger T.E."/>
            <person name="Schmutz J."/>
        </authorList>
    </citation>
    <scope>NUCLEOTIDE SEQUENCE</scope>
    <source>
        <strain evidence="2">AP13</strain>
    </source>
</reference>
<evidence type="ECO:0000313" key="2">
    <source>
        <dbReference type="EMBL" id="KAG2552994.1"/>
    </source>
</evidence>
<gene>
    <name evidence="2" type="ORF">PVAP13_9KG494926</name>
</gene>
<organism evidence="2 3">
    <name type="scientific">Panicum virgatum</name>
    <name type="common">Blackwell switchgrass</name>
    <dbReference type="NCBI Taxonomy" id="38727"/>
    <lineage>
        <taxon>Eukaryota</taxon>
        <taxon>Viridiplantae</taxon>
        <taxon>Streptophyta</taxon>
        <taxon>Embryophyta</taxon>
        <taxon>Tracheophyta</taxon>
        <taxon>Spermatophyta</taxon>
        <taxon>Magnoliopsida</taxon>
        <taxon>Liliopsida</taxon>
        <taxon>Poales</taxon>
        <taxon>Poaceae</taxon>
        <taxon>PACMAD clade</taxon>
        <taxon>Panicoideae</taxon>
        <taxon>Panicodae</taxon>
        <taxon>Paniceae</taxon>
        <taxon>Panicinae</taxon>
        <taxon>Panicum</taxon>
        <taxon>Panicum sect. Hiantes</taxon>
    </lineage>
</organism>
<dbReference type="Proteomes" id="UP000823388">
    <property type="component" value="Chromosome 9K"/>
</dbReference>
<keyword evidence="3" id="KW-1185">Reference proteome</keyword>
<sequence>MIVVTKESSIRGNFSLSTPIKYSSGMLHPRNKPRADRLAQRGGCFHRRGAGSIPRGLGFFMGLHGSVRGCRWTCDFCCSRSRFRCGSVRGCRWTCDFCRSRSRFRCGARWTFCRSLFSRFLLGGCFRARVFAGSFWCRSLFSAWTTIGSVYLYTWPDCNTNKTPAQIAFDLNVPVLDLNEPLLEDIDDDDTAPLPALEDGGGGIDEVDDDGGDLTESATSKTESATSSTEASTNSTESTTSRTESATSSTESAATSTESAATSTESAATSTSAETGWTSSATNTSSANVSSESADTDAEP</sequence>
<proteinExistence type="predicted"/>
<evidence type="ECO:0000313" key="3">
    <source>
        <dbReference type="Proteomes" id="UP000823388"/>
    </source>
</evidence>
<dbReference type="AlphaFoldDB" id="A0A8T0P2G1"/>
<accession>A0A8T0P2G1</accession>
<feature type="compositionally biased region" description="Low complexity" evidence="1">
    <location>
        <begin position="215"/>
        <end position="293"/>
    </location>
</feature>
<comment type="caution">
    <text evidence="2">The sequence shown here is derived from an EMBL/GenBank/DDBJ whole genome shotgun (WGS) entry which is preliminary data.</text>
</comment>
<name>A0A8T0P2G1_PANVG</name>
<protein>
    <submittedName>
        <fullName evidence="2">Uncharacterized protein</fullName>
    </submittedName>
</protein>
<evidence type="ECO:0000256" key="1">
    <source>
        <dbReference type="SAM" id="MobiDB-lite"/>
    </source>
</evidence>
<feature type="region of interest" description="Disordered" evidence="1">
    <location>
        <begin position="186"/>
        <end position="300"/>
    </location>
</feature>